<dbReference type="GeneID" id="54548106"/>
<sequence length="168" mass="18996">MEPTLCVLETRFLPLRSRRLYPSYVVDDLAATTQQSVRAGGAHTTINMRLRRSGKGWIWRSFPRNSSRNYCPRLIQSHAKGPGNITQYTPHDDCTTCWISETSIGGGHMGFECALHLQKSHHQVSRTISDHFLEDYWPGHFGYSVFVRNLSSIGEGIPLPIGARPNQE</sequence>
<dbReference type="Proteomes" id="UP000800097">
    <property type="component" value="Unassembled WGS sequence"/>
</dbReference>
<gene>
    <name evidence="1" type="ORF">EI97DRAFT_35907</name>
</gene>
<keyword evidence="2" id="KW-1185">Reference proteome</keyword>
<evidence type="ECO:0000313" key="1">
    <source>
        <dbReference type="EMBL" id="KAF2276334.1"/>
    </source>
</evidence>
<dbReference type="RefSeq" id="XP_033653873.1">
    <property type="nucleotide sequence ID" value="XM_033794931.1"/>
</dbReference>
<dbReference type="EMBL" id="ML986493">
    <property type="protein sequence ID" value="KAF2276334.1"/>
    <property type="molecule type" value="Genomic_DNA"/>
</dbReference>
<name>A0A6A6JJ93_WESOR</name>
<dbReference type="AlphaFoldDB" id="A0A6A6JJ93"/>
<proteinExistence type="predicted"/>
<protein>
    <submittedName>
        <fullName evidence="1">Uncharacterized protein</fullName>
    </submittedName>
</protein>
<organism evidence="1 2">
    <name type="scientific">Westerdykella ornata</name>
    <dbReference type="NCBI Taxonomy" id="318751"/>
    <lineage>
        <taxon>Eukaryota</taxon>
        <taxon>Fungi</taxon>
        <taxon>Dikarya</taxon>
        <taxon>Ascomycota</taxon>
        <taxon>Pezizomycotina</taxon>
        <taxon>Dothideomycetes</taxon>
        <taxon>Pleosporomycetidae</taxon>
        <taxon>Pleosporales</taxon>
        <taxon>Sporormiaceae</taxon>
        <taxon>Westerdykella</taxon>
    </lineage>
</organism>
<reference evidence="1" key="1">
    <citation type="journal article" date="2020" name="Stud. Mycol.">
        <title>101 Dothideomycetes genomes: a test case for predicting lifestyles and emergence of pathogens.</title>
        <authorList>
            <person name="Haridas S."/>
            <person name="Albert R."/>
            <person name="Binder M."/>
            <person name="Bloem J."/>
            <person name="Labutti K."/>
            <person name="Salamov A."/>
            <person name="Andreopoulos B."/>
            <person name="Baker S."/>
            <person name="Barry K."/>
            <person name="Bills G."/>
            <person name="Bluhm B."/>
            <person name="Cannon C."/>
            <person name="Castanera R."/>
            <person name="Culley D."/>
            <person name="Daum C."/>
            <person name="Ezra D."/>
            <person name="Gonzalez J."/>
            <person name="Henrissat B."/>
            <person name="Kuo A."/>
            <person name="Liang C."/>
            <person name="Lipzen A."/>
            <person name="Lutzoni F."/>
            <person name="Magnuson J."/>
            <person name="Mondo S."/>
            <person name="Nolan M."/>
            <person name="Ohm R."/>
            <person name="Pangilinan J."/>
            <person name="Park H.-J."/>
            <person name="Ramirez L."/>
            <person name="Alfaro M."/>
            <person name="Sun H."/>
            <person name="Tritt A."/>
            <person name="Yoshinaga Y."/>
            <person name="Zwiers L.-H."/>
            <person name="Turgeon B."/>
            <person name="Goodwin S."/>
            <person name="Spatafora J."/>
            <person name="Crous P."/>
            <person name="Grigoriev I."/>
        </authorList>
    </citation>
    <scope>NUCLEOTIDE SEQUENCE</scope>
    <source>
        <strain evidence="1">CBS 379.55</strain>
    </source>
</reference>
<accession>A0A6A6JJ93</accession>
<evidence type="ECO:0000313" key="2">
    <source>
        <dbReference type="Proteomes" id="UP000800097"/>
    </source>
</evidence>